<sequence length="246" mass="27255">MTVHAPTKTGFEKWQDGINKAVGDAKWDAWDCEIQTAVNEYNRHLSGTAGYFPLDWHLIKAMMWVESGANNSEWKTKPMQIGVAGDPGMTSLLFGNEGGDLILPPIWKRKLTTGSVRTIPAHNIRAGIGYLLMKMANYEYRSVRSTDTKVYEAAVKPGDSLDKIAKAQGCTVETLKEMNPTAFVLRPGQVLKCQKASVQRVITNWRSISTTLVAQRYNGGGDPNYAKKLDYALSLMRKGKAVLCEP</sequence>
<dbReference type="InterPro" id="IPR018392">
    <property type="entry name" value="LysM"/>
</dbReference>
<dbReference type="EMBL" id="SPUM01000135">
    <property type="protein sequence ID" value="TFW28661.1"/>
    <property type="molecule type" value="Genomic_DNA"/>
</dbReference>
<dbReference type="Proteomes" id="UP000297258">
    <property type="component" value="Unassembled WGS sequence"/>
</dbReference>
<dbReference type="OrthoDB" id="7282926at2"/>
<protein>
    <submittedName>
        <fullName evidence="2">LysM domain-containing protein</fullName>
    </submittedName>
</protein>
<organism evidence="2 3">
    <name type="scientific">Massilia horti</name>
    <dbReference type="NCBI Taxonomy" id="2562153"/>
    <lineage>
        <taxon>Bacteria</taxon>
        <taxon>Pseudomonadati</taxon>
        <taxon>Pseudomonadota</taxon>
        <taxon>Betaproteobacteria</taxon>
        <taxon>Burkholderiales</taxon>
        <taxon>Oxalobacteraceae</taxon>
        <taxon>Telluria group</taxon>
        <taxon>Massilia</taxon>
    </lineage>
</organism>
<evidence type="ECO:0000259" key="1">
    <source>
        <dbReference type="SMART" id="SM00257"/>
    </source>
</evidence>
<evidence type="ECO:0000313" key="2">
    <source>
        <dbReference type="EMBL" id="TFW28661.1"/>
    </source>
</evidence>
<dbReference type="SUPFAM" id="SSF54106">
    <property type="entry name" value="LysM domain"/>
    <property type="match status" value="1"/>
</dbReference>
<reference evidence="2 3" key="1">
    <citation type="submission" date="2019-03" db="EMBL/GenBank/DDBJ databases">
        <title>Draft genome of Massilia hortus sp. nov., a novel bacterial species of the Oxalobacteraceae family.</title>
        <authorList>
            <person name="Peta V."/>
            <person name="Raths R."/>
            <person name="Bucking H."/>
        </authorList>
    </citation>
    <scope>NUCLEOTIDE SEQUENCE [LARGE SCALE GENOMIC DNA]</scope>
    <source>
        <strain evidence="2 3">ONC3</strain>
    </source>
</reference>
<dbReference type="CDD" id="cd00118">
    <property type="entry name" value="LysM"/>
    <property type="match status" value="1"/>
</dbReference>
<keyword evidence="3" id="KW-1185">Reference proteome</keyword>
<name>A0A4Y9SQ06_9BURK</name>
<evidence type="ECO:0000313" key="3">
    <source>
        <dbReference type="Proteomes" id="UP000297258"/>
    </source>
</evidence>
<accession>A0A4Y9SQ06</accession>
<dbReference type="AlphaFoldDB" id="A0A4Y9SQ06"/>
<gene>
    <name evidence="2" type="ORF">E4O92_20645</name>
</gene>
<dbReference type="RefSeq" id="WP_135191548.1">
    <property type="nucleotide sequence ID" value="NZ_SPUM01000135.1"/>
</dbReference>
<feature type="domain" description="LysM" evidence="1">
    <location>
        <begin position="152"/>
        <end position="194"/>
    </location>
</feature>
<proteinExistence type="predicted"/>
<dbReference type="Gene3D" id="3.10.350.10">
    <property type="entry name" value="LysM domain"/>
    <property type="match status" value="1"/>
</dbReference>
<dbReference type="SMART" id="SM00257">
    <property type="entry name" value="LysM"/>
    <property type="match status" value="1"/>
</dbReference>
<comment type="caution">
    <text evidence="2">The sequence shown here is derived from an EMBL/GenBank/DDBJ whole genome shotgun (WGS) entry which is preliminary data.</text>
</comment>
<dbReference type="InterPro" id="IPR036779">
    <property type="entry name" value="LysM_dom_sf"/>
</dbReference>
<dbReference type="Pfam" id="PF01476">
    <property type="entry name" value="LysM"/>
    <property type="match status" value="1"/>
</dbReference>